<dbReference type="RefSeq" id="WP_130439157.1">
    <property type="nucleotide sequence ID" value="NZ_SHKR01000003.1"/>
</dbReference>
<accession>A0A4Q7XHL1</accession>
<evidence type="ECO:0000313" key="3">
    <source>
        <dbReference type="Proteomes" id="UP000292027"/>
    </source>
</evidence>
<dbReference type="PROSITE" id="PS51257">
    <property type="entry name" value="PROKAR_LIPOPROTEIN"/>
    <property type="match status" value="1"/>
</dbReference>
<evidence type="ECO:0000313" key="2">
    <source>
        <dbReference type="EMBL" id="RZU22343.1"/>
    </source>
</evidence>
<keyword evidence="3" id="KW-1185">Reference proteome</keyword>
<reference evidence="2 3" key="1">
    <citation type="journal article" date="2015" name="Stand. Genomic Sci.">
        <title>Genomic Encyclopedia of Bacterial and Archaeal Type Strains, Phase III: the genomes of soil and plant-associated and newly described type strains.</title>
        <authorList>
            <person name="Whitman W.B."/>
            <person name="Woyke T."/>
            <person name="Klenk H.P."/>
            <person name="Zhou Y."/>
            <person name="Lilburn T.G."/>
            <person name="Beck B.J."/>
            <person name="De Vos P."/>
            <person name="Vandamme P."/>
            <person name="Eisen J.A."/>
            <person name="Garrity G."/>
            <person name="Hugenholtz P."/>
            <person name="Kyrpides N.C."/>
        </authorList>
    </citation>
    <scope>NUCLEOTIDE SEQUENCE [LARGE SCALE GENOMIC DNA]</scope>
    <source>
        <strain evidence="2 3">VKM Ac-2540</strain>
    </source>
</reference>
<dbReference type="OrthoDB" id="3823594at2"/>
<comment type="caution">
    <text evidence="2">The sequence shown here is derived from an EMBL/GenBank/DDBJ whole genome shotgun (WGS) entry which is preliminary data.</text>
</comment>
<evidence type="ECO:0000256" key="1">
    <source>
        <dbReference type="SAM" id="SignalP"/>
    </source>
</evidence>
<feature type="signal peptide" evidence="1">
    <location>
        <begin position="1"/>
        <end position="22"/>
    </location>
</feature>
<feature type="chain" id="PRO_5020960521" description="DUF3558 domain-containing protein" evidence="1">
    <location>
        <begin position="23"/>
        <end position="297"/>
    </location>
</feature>
<dbReference type="EMBL" id="SHKR01000003">
    <property type="protein sequence ID" value="RZU22343.1"/>
    <property type="molecule type" value="Genomic_DNA"/>
</dbReference>
<gene>
    <name evidence="2" type="ORF">EV645_0425</name>
</gene>
<dbReference type="AlphaFoldDB" id="A0A4Q7XHL1"/>
<keyword evidence="1" id="KW-0732">Signal</keyword>
<organism evidence="2 3">
    <name type="scientific">Kribbella rubisoli</name>
    <dbReference type="NCBI Taxonomy" id="3075929"/>
    <lineage>
        <taxon>Bacteria</taxon>
        <taxon>Bacillati</taxon>
        <taxon>Actinomycetota</taxon>
        <taxon>Actinomycetes</taxon>
        <taxon>Propionibacteriales</taxon>
        <taxon>Kribbellaceae</taxon>
        <taxon>Kribbella</taxon>
    </lineage>
</organism>
<protein>
    <recommendedName>
        <fullName evidence="4">DUF3558 domain-containing protein</fullName>
    </recommendedName>
</protein>
<dbReference type="Proteomes" id="UP000292027">
    <property type="component" value="Unassembled WGS sequence"/>
</dbReference>
<proteinExistence type="predicted"/>
<sequence>MRRIAAAAAVVLLGLVACDSHTTQQVVPTPTSAGNLCERLAPHLTGWKAAEAGSRLTAPLADNCSLVDTTQELHRVWVGLSAIPVTDAQFAQSRKGDIEWVKGMQYAAEVIDGEVGPGSWAVNPAAAAPWLVFRAGNRPVELRMVNDGSGTLDELRSIAETIVGLPGGLPTAPTIIAQPECARGTAAAERLLGEKAILRRDTLTDGYLWCQWGSATRSVAVRSGGLGSDPALDFGYVKGGFTSHRVNVGAEGWQQADGQLGFRTAKGAYIELMATPGSILRPALLVALAQAIAPAYA</sequence>
<name>A0A4Q7XHL1_9ACTN</name>
<evidence type="ECO:0008006" key="4">
    <source>
        <dbReference type="Google" id="ProtNLM"/>
    </source>
</evidence>